<evidence type="ECO:0000313" key="15">
    <source>
        <dbReference type="Proteomes" id="UP000799772"/>
    </source>
</evidence>
<feature type="domain" description="Protein kinase" evidence="13">
    <location>
        <begin position="13"/>
        <end position="280"/>
    </location>
</feature>
<dbReference type="OrthoDB" id="5800476at2759"/>
<dbReference type="PANTHER" id="PTHR11909">
    <property type="entry name" value="CASEIN KINASE-RELATED"/>
    <property type="match status" value="1"/>
</dbReference>
<evidence type="ECO:0000256" key="3">
    <source>
        <dbReference type="ARBA" id="ARBA00022527"/>
    </source>
</evidence>
<evidence type="ECO:0000313" key="14">
    <source>
        <dbReference type="EMBL" id="KAF2100694.1"/>
    </source>
</evidence>
<evidence type="ECO:0000256" key="1">
    <source>
        <dbReference type="ARBA" id="ARBA00005926"/>
    </source>
</evidence>
<keyword evidence="7 10" id="KW-0067">ATP-binding</keyword>
<dbReference type="Gene3D" id="1.10.510.10">
    <property type="entry name" value="Transferase(Phosphotransferase) domain 1"/>
    <property type="match status" value="1"/>
</dbReference>
<evidence type="ECO:0000256" key="11">
    <source>
        <dbReference type="RuleBase" id="RU000304"/>
    </source>
</evidence>
<keyword evidence="4" id="KW-0808">Transferase</keyword>
<dbReference type="PROSITE" id="PS50011">
    <property type="entry name" value="PROTEIN_KINASE_DOM"/>
    <property type="match status" value="1"/>
</dbReference>
<dbReference type="SMART" id="SM00220">
    <property type="entry name" value="S_TKc"/>
    <property type="match status" value="1"/>
</dbReference>
<comment type="catalytic activity">
    <reaction evidence="9">
        <text>L-seryl-[protein] + ATP = O-phospho-L-seryl-[protein] + ADP + H(+)</text>
        <dbReference type="Rhea" id="RHEA:17989"/>
        <dbReference type="Rhea" id="RHEA-COMP:9863"/>
        <dbReference type="Rhea" id="RHEA-COMP:11604"/>
        <dbReference type="ChEBI" id="CHEBI:15378"/>
        <dbReference type="ChEBI" id="CHEBI:29999"/>
        <dbReference type="ChEBI" id="CHEBI:30616"/>
        <dbReference type="ChEBI" id="CHEBI:83421"/>
        <dbReference type="ChEBI" id="CHEBI:456216"/>
        <dbReference type="EC" id="2.7.11.1"/>
    </reaction>
</comment>
<dbReference type="FunFam" id="1.10.510.10:FF:000160">
    <property type="entry name" value="Casein kinase I 1"/>
    <property type="match status" value="1"/>
</dbReference>
<evidence type="ECO:0000256" key="9">
    <source>
        <dbReference type="ARBA" id="ARBA00048679"/>
    </source>
</evidence>
<dbReference type="PROSITE" id="PS00107">
    <property type="entry name" value="PROTEIN_KINASE_ATP"/>
    <property type="match status" value="1"/>
</dbReference>
<feature type="compositionally biased region" description="Polar residues" evidence="12">
    <location>
        <begin position="395"/>
        <end position="427"/>
    </location>
</feature>
<dbReference type="GO" id="GO:0004674">
    <property type="term" value="F:protein serine/threonine kinase activity"/>
    <property type="evidence" value="ECO:0007669"/>
    <property type="project" value="UniProtKB-KW"/>
</dbReference>
<evidence type="ECO:0000256" key="2">
    <source>
        <dbReference type="ARBA" id="ARBA00012513"/>
    </source>
</evidence>
<evidence type="ECO:0000259" key="13">
    <source>
        <dbReference type="PROSITE" id="PS50011"/>
    </source>
</evidence>
<gene>
    <name evidence="14" type="ORF">NA57DRAFT_37221</name>
</gene>
<comment type="catalytic activity">
    <reaction evidence="8">
        <text>L-threonyl-[protein] + ATP = O-phospho-L-threonyl-[protein] + ADP + H(+)</text>
        <dbReference type="Rhea" id="RHEA:46608"/>
        <dbReference type="Rhea" id="RHEA-COMP:11060"/>
        <dbReference type="Rhea" id="RHEA-COMP:11605"/>
        <dbReference type="ChEBI" id="CHEBI:15378"/>
        <dbReference type="ChEBI" id="CHEBI:30013"/>
        <dbReference type="ChEBI" id="CHEBI:30616"/>
        <dbReference type="ChEBI" id="CHEBI:61977"/>
        <dbReference type="ChEBI" id="CHEBI:456216"/>
        <dbReference type="EC" id="2.7.11.1"/>
    </reaction>
</comment>
<dbReference type="InterPro" id="IPR011009">
    <property type="entry name" value="Kinase-like_dom_sf"/>
</dbReference>
<evidence type="ECO:0000256" key="12">
    <source>
        <dbReference type="SAM" id="MobiDB-lite"/>
    </source>
</evidence>
<dbReference type="PROSITE" id="PS00108">
    <property type="entry name" value="PROTEIN_KINASE_ST"/>
    <property type="match status" value="1"/>
</dbReference>
<dbReference type="Pfam" id="PF00069">
    <property type="entry name" value="Pkinase"/>
    <property type="match status" value="1"/>
</dbReference>
<dbReference type="Proteomes" id="UP000799772">
    <property type="component" value="Unassembled WGS sequence"/>
</dbReference>
<dbReference type="FunFam" id="3.30.200.20:FF:000538">
    <property type="entry name" value="Putative Casein kinase I"/>
    <property type="match status" value="1"/>
</dbReference>
<dbReference type="CDD" id="cd14127">
    <property type="entry name" value="STKc_CK1_fungal"/>
    <property type="match status" value="1"/>
</dbReference>
<keyword evidence="6 14" id="KW-0418">Kinase</keyword>
<accession>A0A9P4IGQ1</accession>
<feature type="region of interest" description="Disordered" evidence="12">
    <location>
        <begin position="315"/>
        <end position="439"/>
    </location>
</feature>
<keyword evidence="5 10" id="KW-0547">Nucleotide-binding</keyword>
<evidence type="ECO:0000256" key="7">
    <source>
        <dbReference type="ARBA" id="ARBA00022840"/>
    </source>
</evidence>
<protein>
    <recommendedName>
        <fullName evidence="2">non-specific serine/threonine protein kinase</fullName>
        <ecNumber evidence="2">2.7.11.1</ecNumber>
    </recommendedName>
</protein>
<evidence type="ECO:0000256" key="10">
    <source>
        <dbReference type="PROSITE-ProRule" id="PRU10141"/>
    </source>
</evidence>
<evidence type="ECO:0000256" key="5">
    <source>
        <dbReference type="ARBA" id="ARBA00022741"/>
    </source>
</evidence>
<dbReference type="GO" id="GO:0005524">
    <property type="term" value="F:ATP binding"/>
    <property type="evidence" value="ECO:0007669"/>
    <property type="project" value="UniProtKB-UniRule"/>
</dbReference>
<sequence>MASSSSNVVGVHYRVGKKIGEGSFGVIFEGTNLLNNQQVAIKFEPRKSDAPQLRDEYRTYKILVGCPGIPNVYYFGQEGLHNILVIDLLGPSLEDLFDHCHRRFSIKTVVMVAKQMLSRVQTIHEKNLIYRDIKPDNFLIGRPGSKSANVIHVVDFGMAKQYRDPKTKQHIPYRERKSLSGTARYMSINTHLGREQSRRDDLEALGHVFMYFLRGGLPWQGLKAATNKQKYEKIGEKKQTTPIKDLCDGFPEEFNKYLSYVRNLGFEDTPDYDYLRDLFTQALKNTGEVEDGEYDWMKLNNGKGWEAMKQHPSAAHLNHGMPNSSQRELHGQQRVSKAPMTHERLNADLPKPGAARAGPQGTGRHPQRPERGYNQDLGGKRQSNADFRSPEGGSTVAQFQHSQANLPGQPRTSGVQAPAIQNPQSPGQPRPVEGQPEEKWYQKMMKTLCCG</sequence>
<keyword evidence="3 11" id="KW-0723">Serine/threonine-protein kinase</keyword>
<proteinExistence type="inferred from homology"/>
<keyword evidence="15" id="KW-1185">Reference proteome</keyword>
<evidence type="ECO:0000256" key="4">
    <source>
        <dbReference type="ARBA" id="ARBA00022679"/>
    </source>
</evidence>
<organism evidence="14 15">
    <name type="scientific">Rhizodiscina lignyota</name>
    <dbReference type="NCBI Taxonomy" id="1504668"/>
    <lineage>
        <taxon>Eukaryota</taxon>
        <taxon>Fungi</taxon>
        <taxon>Dikarya</taxon>
        <taxon>Ascomycota</taxon>
        <taxon>Pezizomycotina</taxon>
        <taxon>Dothideomycetes</taxon>
        <taxon>Pleosporomycetidae</taxon>
        <taxon>Aulographales</taxon>
        <taxon>Rhizodiscinaceae</taxon>
        <taxon>Rhizodiscina</taxon>
    </lineage>
</organism>
<dbReference type="EC" id="2.7.11.1" evidence="2"/>
<dbReference type="AlphaFoldDB" id="A0A9P4IGQ1"/>
<feature type="binding site" evidence="10">
    <location>
        <position position="42"/>
    </location>
    <ligand>
        <name>ATP</name>
        <dbReference type="ChEBI" id="CHEBI:30616"/>
    </ligand>
</feature>
<dbReference type="GO" id="GO:0000324">
    <property type="term" value="C:fungal-type vacuole"/>
    <property type="evidence" value="ECO:0007669"/>
    <property type="project" value="UniProtKB-ARBA"/>
</dbReference>
<evidence type="ECO:0000256" key="8">
    <source>
        <dbReference type="ARBA" id="ARBA00047899"/>
    </source>
</evidence>
<dbReference type="InterPro" id="IPR017441">
    <property type="entry name" value="Protein_kinase_ATP_BS"/>
</dbReference>
<reference evidence="14" key="1">
    <citation type="journal article" date="2020" name="Stud. Mycol.">
        <title>101 Dothideomycetes genomes: a test case for predicting lifestyles and emergence of pathogens.</title>
        <authorList>
            <person name="Haridas S."/>
            <person name="Albert R."/>
            <person name="Binder M."/>
            <person name="Bloem J."/>
            <person name="Labutti K."/>
            <person name="Salamov A."/>
            <person name="Andreopoulos B."/>
            <person name="Baker S."/>
            <person name="Barry K."/>
            <person name="Bills G."/>
            <person name="Bluhm B."/>
            <person name="Cannon C."/>
            <person name="Castanera R."/>
            <person name="Culley D."/>
            <person name="Daum C."/>
            <person name="Ezra D."/>
            <person name="Gonzalez J."/>
            <person name="Henrissat B."/>
            <person name="Kuo A."/>
            <person name="Liang C."/>
            <person name="Lipzen A."/>
            <person name="Lutzoni F."/>
            <person name="Magnuson J."/>
            <person name="Mondo S."/>
            <person name="Nolan M."/>
            <person name="Ohm R."/>
            <person name="Pangilinan J."/>
            <person name="Park H.-J."/>
            <person name="Ramirez L."/>
            <person name="Alfaro M."/>
            <person name="Sun H."/>
            <person name="Tritt A."/>
            <person name="Yoshinaga Y."/>
            <person name="Zwiers L.-H."/>
            <person name="Turgeon B."/>
            <person name="Goodwin S."/>
            <person name="Spatafora J."/>
            <person name="Crous P."/>
            <person name="Grigoriev I."/>
        </authorList>
    </citation>
    <scope>NUCLEOTIDE SEQUENCE</scope>
    <source>
        <strain evidence="14">CBS 133067</strain>
    </source>
</reference>
<comment type="caution">
    <text evidence="14">The sequence shown here is derived from an EMBL/GenBank/DDBJ whole genome shotgun (WGS) entry which is preliminary data.</text>
</comment>
<name>A0A9P4IGQ1_9PEZI</name>
<evidence type="ECO:0000256" key="6">
    <source>
        <dbReference type="ARBA" id="ARBA00022777"/>
    </source>
</evidence>
<dbReference type="SUPFAM" id="SSF56112">
    <property type="entry name" value="Protein kinase-like (PK-like)"/>
    <property type="match status" value="1"/>
</dbReference>
<comment type="similarity">
    <text evidence="1">Belongs to the protein kinase superfamily. CK1 Ser/Thr protein kinase family. Casein kinase I subfamily.</text>
</comment>
<dbReference type="EMBL" id="ML978124">
    <property type="protein sequence ID" value="KAF2100694.1"/>
    <property type="molecule type" value="Genomic_DNA"/>
</dbReference>
<dbReference type="InterPro" id="IPR050235">
    <property type="entry name" value="CK1_Ser-Thr_kinase"/>
</dbReference>
<dbReference type="InterPro" id="IPR008271">
    <property type="entry name" value="Ser/Thr_kinase_AS"/>
</dbReference>
<dbReference type="InterPro" id="IPR000719">
    <property type="entry name" value="Prot_kinase_dom"/>
</dbReference>